<evidence type="ECO:0000256" key="5">
    <source>
        <dbReference type="HAMAP-Rule" id="MF_00651"/>
    </source>
</evidence>
<evidence type="ECO:0000256" key="4">
    <source>
        <dbReference type="ARBA" id="ARBA00022801"/>
    </source>
</evidence>
<dbReference type="PANTHER" id="PTHR33317">
    <property type="entry name" value="POLYNUCLEOTIDYL TRANSFERASE, RIBONUCLEASE H-LIKE SUPERFAMILY PROTEIN"/>
    <property type="match status" value="1"/>
</dbReference>
<dbReference type="PANTHER" id="PTHR33317:SF4">
    <property type="entry name" value="POLYNUCLEOTIDYL TRANSFERASE, RIBONUCLEASE H-LIKE SUPERFAMILY PROTEIN"/>
    <property type="match status" value="1"/>
</dbReference>
<comment type="similarity">
    <text evidence="5">Belongs to the YqgF HJR family.</text>
</comment>
<dbReference type="Pfam" id="PF03652">
    <property type="entry name" value="RuvX"/>
    <property type="match status" value="1"/>
</dbReference>
<reference evidence="7 8" key="1">
    <citation type="submission" date="2020-03" db="EMBL/GenBank/DDBJ databases">
        <title>Whole genome shotgun sequence of Phytohabitans suffuscus NBRC 105367.</title>
        <authorList>
            <person name="Komaki H."/>
            <person name="Tamura T."/>
        </authorList>
    </citation>
    <scope>NUCLEOTIDE SEQUENCE [LARGE SCALE GENOMIC DNA]</scope>
    <source>
        <strain evidence="7 8">NBRC 105367</strain>
    </source>
</reference>
<proteinExistence type="inferred from homology"/>
<reference evidence="7 8" key="2">
    <citation type="submission" date="2020-03" db="EMBL/GenBank/DDBJ databases">
        <authorList>
            <person name="Ichikawa N."/>
            <person name="Kimura A."/>
            <person name="Kitahashi Y."/>
            <person name="Uohara A."/>
        </authorList>
    </citation>
    <scope>NUCLEOTIDE SEQUENCE [LARGE SCALE GENOMIC DNA]</scope>
    <source>
        <strain evidence="7 8">NBRC 105367</strain>
    </source>
</reference>
<evidence type="ECO:0000313" key="8">
    <source>
        <dbReference type="Proteomes" id="UP000503011"/>
    </source>
</evidence>
<keyword evidence="4 5" id="KW-0378">Hydrolase</keyword>
<evidence type="ECO:0000259" key="6">
    <source>
        <dbReference type="SMART" id="SM00732"/>
    </source>
</evidence>
<dbReference type="HAMAP" id="MF_00651">
    <property type="entry name" value="Nuclease_YqgF"/>
    <property type="match status" value="1"/>
</dbReference>
<dbReference type="EMBL" id="AP022871">
    <property type="protein sequence ID" value="BCB89046.1"/>
    <property type="molecule type" value="Genomic_DNA"/>
</dbReference>
<keyword evidence="1 5" id="KW-0963">Cytoplasm</keyword>
<evidence type="ECO:0000313" key="7">
    <source>
        <dbReference type="EMBL" id="BCB89046.1"/>
    </source>
</evidence>
<dbReference type="InterPro" id="IPR037027">
    <property type="entry name" value="YqgF/RNaseH-like_dom_sf"/>
</dbReference>
<dbReference type="Gene3D" id="3.30.420.140">
    <property type="entry name" value="YqgF/RNase H-like domain"/>
    <property type="match status" value="1"/>
</dbReference>
<organism evidence="7 8">
    <name type="scientific">Phytohabitans suffuscus</name>
    <dbReference type="NCBI Taxonomy" id="624315"/>
    <lineage>
        <taxon>Bacteria</taxon>
        <taxon>Bacillati</taxon>
        <taxon>Actinomycetota</taxon>
        <taxon>Actinomycetes</taxon>
        <taxon>Micromonosporales</taxon>
        <taxon>Micromonosporaceae</taxon>
    </lineage>
</organism>
<dbReference type="NCBIfam" id="TIGR00250">
    <property type="entry name" value="RNAse_H_YqgF"/>
    <property type="match status" value="1"/>
</dbReference>
<keyword evidence="3 5" id="KW-0540">Nuclease</keyword>
<gene>
    <name evidence="7" type="ORF">Psuf_063590</name>
</gene>
<sequence length="152" mass="16206">MGEFVRGTRLGVDVGQVRVGVALSDPDGILATPLATLRRDLNADVDAVPSDIFELARLVDAYQTVEVVVGLPVTLAGKEGPAAVQARAYAQRLSGAIAPVPVRLADERMSTVAATRRLAERGVRGKRQRAVVDQAAAVEILQGWLDAQRRRA</sequence>
<dbReference type="SMART" id="SM00732">
    <property type="entry name" value="YqgFc"/>
    <property type="match status" value="1"/>
</dbReference>
<dbReference type="RefSeq" id="WP_173160812.1">
    <property type="nucleotide sequence ID" value="NZ_AP022871.1"/>
</dbReference>
<evidence type="ECO:0000256" key="3">
    <source>
        <dbReference type="ARBA" id="ARBA00022722"/>
    </source>
</evidence>
<feature type="domain" description="YqgF/RNase H-like" evidence="6">
    <location>
        <begin position="7"/>
        <end position="114"/>
    </location>
</feature>
<dbReference type="GO" id="GO:0000967">
    <property type="term" value="P:rRNA 5'-end processing"/>
    <property type="evidence" value="ECO:0007669"/>
    <property type="project" value="UniProtKB-UniRule"/>
</dbReference>
<dbReference type="GO" id="GO:0004518">
    <property type="term" value="F:nuclease activity"/>
    <property type="evidence" value="ECO:0007669"/>
    <property type="project" value="UniProtKB-KW"/>
</dbReference>
<dbReference type="InterPro" id="IPR005227">
    <property type="entry name" value="YqgF"/>
</dbReference>
<name>A0A6F8YSK6_9ACTN</name>
<dbReference type="CDD" id="cd16964">
    <property type="entry name" value="YqgF"/>
    <property type="match status" value="1"/>
</dbReference>
<keyword evidence="2 5" id="KW-0690">Ribosome biogenesis</keyword>
<dbReference type="GO" id="GO:0005829">
    <property type="term" value="C:cytosol"/>
    <property type="evidence" value="ECO:0007669"/>
    <property type="project" value="TreeGrafter"/>
</dbReference>
<evidence type="ECO:0000256" key="2">
    <source>
        <dbReference type="ARBA" id="ARBA00022517"/>
    </source>
</evidence>
<comment type="subcellular location">
    <subcellularLocation>
        <location evidence="5">Cytoplasm</location>
    </subcellularLocation>
</comment>
<dbReference type="GO" id="GO:0016788">
    <property type="term" value="F:hydrolase activity, acting on ester bonds"/>
    <property type="evidence" value="ECO:0007669"/>
    <property type="project" value="UniProtKB-UniRule"/>
</dbReference>
<protein>
    <recommendedName>
        <fullName evidence="5">Putative pre-16S rRNA nuclease</fullName>
        <ecNumber evidence="5">3.1.-.-</ecNumber>
    </recommendedName>
</protein>
<dbReference type="EC" id="3.1.-.-" evidence="5"/>
<dbReference type="Proteomes" id="UP000503011">
    <property type="component" value="Chromosome"/>
</dbReference>
<dbReference type="InterPro" id="IPR012337">
    <property type="entry name" value="RNaseH-like_sf"/>
</dbReference>
<dbReference type="AlphaFoldDB" id="A0A6F8YSK6"/>
<keyword evidence="8" id="KW-1185">Reference proteome</keyword>
<dbReference type="KEGG" id="psuu:Psuf_063590"/>
<comment type="function">
    <text evidence="5">Could be a nuclease involved in processing of the 5'-end of pre-16S rRNA.</text>
</comment>
<evidence type="ECO:0000256" key="1">
    <source>
        <dbReference type="ARBA" id="ARBA00022490"/>
    </source>
</evidence>
<dbReference type="InterPro" id="IPR006641">
    <property type="entry name" value="YqgF/RNaseH-like_dom"/>
</dbReference>
<dbReference type="SUPFAM" id="SSF53098">
    <property type="entry name" value="Ribonuclease H-like"/>
    <property type="match status" value="1"/>
</dbReference>
<accession>A0A6F8YSK6</accession>